<dbReference type="SUPFAM" id="SSF46785">
    <property type="entry name" value="Winged helix' DNA-binding domain"/>
    <property type="match status" value="1"/>
</dbReference>
<keyword evidence="2" id="KW-1185">Reference proteome</keyword>
<dbReference type="AlphaFoldDB" id="L0G304"/>
<dbReference type="PATRIC" id="fig|926556.3.peg.4652"/>
<dbReference type="Proteomes" id="UP000010796">
    <property type="component" value="Chromosome"/>
</dbReference>
<name>L0G304_ECHVK</name>
<dbReference type="KEGG" id="evi:Echvi_4405"/>
<gene>
    <name evidence="1" type="ordered locus">Echvi_4405</name>
</gene>
<protein>
    <recommendedName>
        <fullName evidence="3">Transcriptional regulator</fullName>
    </recommendedName>
</protein>
<proteinExistence type="predicted"/>
<dbReference type="HOGENOM" id="CLU_094593_2_0_10"/>
<reference evidence="2" key="1">
    <citation type="submission" date="2012-02" db="EMBL/GenBank/DDBJ databases">
        <title>The complete genome of Echinicola vietnamensis DSM 17526.</title>
        <authorList>
            <person name="Lucas S."/>
            <person name="Copeland A."/>
            <person name="Lapidus A."/>
            <person name="Glavina del Rio T."/>
            <person name="Dalin E."/>
            <person name="Tice H."/>
            <person name="Bruce D."/>
            <person name="Goodwin L."/>
            <person name="Pitluck S."/>
            <person name="Peters L."/>
            <person name="Ovchinnikova G."/>
            <person name="Teshima H."/>
            <person name="Kyrpides N."/>
            <person name="Mavromatis K."/>
            <person name="Ivanova N."/>
            <person name="Brettin T."/>
            <person name="Detter J.C."/>
            <person name="Han C."/>
            <person name="Larimer F."/>
            <person name="Land M."/>
            <person name="Hauser L."/>
            <person name="Markowitz V."/>
            <person name="Cheng J.-F."/>
            <person name="Hugenholtz P."/>
            <person name="Woyke T."/>
            <person name="Wu D."/>
            <person name="Brambilla E."/>
            <person name="Klenk H.-P."/>
            <person name="Eisen J.A."/>
        </authorList>
    </citation>
    <scope>NUCLEOTIDE SEQUENCE [LARGE SCALE GENOMIC DNA]</scope>
    <source>
        <strain evidence="2">DSM 17526 / LMG 23754 / KMM 6221</strain>
    </source>
</reference>
<evidence type="ECO:0000313" key="1">
    <source>
        <dbReference type="EMBL" id="AGA80589.1"/>
    </source>
</evidence>
<organism evidence="1 2">
    <name type="scientific">Echinicola vietnamensis (strain DSM 17526 / LMG 23754 / KMM 6221)</name>
    <dbReference type="NCBI Taxonomy" id="926556"/>
    <lineage>
        <taxon>Bacteria</taxon>
        <taxon>Pseudomonadati</taxon>
        <taxon>Bacteroidota</taxon>
        <taxon>Cytophagia</taxon>
        <taxon>Cytophagales</taxon>
        <taxon>Cyclobacteriaceae</taxon>
        <taxon>Echinicola</taxon>
    </lineage>
</organism>
<dbReference type="InterPro" id="IPR036388">
    <property type="entry name" value="WH-like_DNA-bd_sf"/>
</dbReference>
<evidence type="ECO:0008006" key="3">
    <source>
        <dbReference type="Google" id="ProtNLM"/>
    </source>
</evidence>
<dbReference type="InterPro" id="IPR036390">
    <property type="entry name" value="WH_DNA-bd_sf"/>
</dbReference>
<dbReference type="Gene3D" id="1.10.10.10">
    <property type="entry name" value="Winged helix-like DNA-binding domain superfamily/Winged helix DNA-binding domain"/>
    <property type="match status" value="1"/>
</dbReference>
<dbReference type="eggNOG" id="COG0640">
    <property type="taxonomic scope" value="Bacteria"/>
</dbReference>
<dbReference type="STRING" id="926556.Echvi_4405"/>
<sequence>MLVRPRCFFMLDSLITSKTRLRLLVKFFINADNHSHLRGLAEEFGESTNAIRKELNNLSEAGYLQKASEKNRISYSANTRHPLFFSLQDIIRKYIGLDTLVEEVLNRMGDVESVILTGDYANGLDTGTIDVSIKGNALNEEYLDILGKRIQEMIDRKVNFTVLGDNSQSGIILYNKAAE</sequence>
<accession>L0G304</accession>
<dbReference type="EMBL" id="CP003346">
    <property type="protein sequence ID" value="AGA80589.1"/>
    <property type="molecule type" value="Genomic_DNA"/>
</dbReference>
<evidence type="ECO:0000313" key="2">
    <source>
        <dbReference type="Proteomes" id="UP000010796"/>
    </source>
</evidence>